<organism evidence="1 2">
    <name type="scientific">Mucilaginibacter jinjuensis</name>
    <dbReference type="NCBI Taxonomy" id="1176721"/>
    <lineage>
        <taxon>Bacteria</taxon>
        <taxon>Pseudomonadati</taxon>
        <taxon>Bacteroidota</taxon>
        <taxon>Sphingobacteriia</taxon>
        <taxon>Sphingobacteriales</taxon>
        <taxon>Sphingobacteriaceae</taxon>
        <taxon>Mucilaginibacter</taxon>
    </lineage>
</organism>
<gene>
    <name evidence="1" type="ORF">PQO05_07610</name>
</gene>
<dbReference type="InterPro" id="IPR018534">
    <property type="entry name" value="Tet_reg_excision_RteC"/>
</dbReference>
<evidence type="ECO:0000313" key="1">
    <source>
        <dbReference type="EMBL" id="WCT13800.1"/>
    </source>
</evidence>
<sequence>MDKSIKVTYSHQADTEYKVVNAFVEEFLNGFNKVSGKEINSARFRNTLPFVRKAILELRTLFENSQFDKNLDEAYFFKHVKPLIYSYLISEIELSRIFLNNPEILENSDATYYSSFTEKYRKFFVINNFQYRYYKSQSTEFDDLLFVRRKDISLTTIDYSVLSDPGFSTMLDPFFAKFMAFERVQDVLKDLTRCRSSIRKEAPGDTDITHNSLTWTGEAINLVEVAYGIWLTGQINNGEASISEIIHWLETGFKLKIGRAYRRWTEISRRKLISSTRYLDQMKDSINKRIEDENDLKANRRRSTRNRGG</sequence>
<dbReference type="Pfam" id="PF09357">
    <property type="entry name" value="RteC"/>
    <property type="match status" value="1"/>
</dbReference>
<proteinExistence type="predicted"/>
<reference evidence="1 2" key="1">
    <citation type="submission" date="2023-02" db="EMBL/GenBank/DDBJ databases">
        <title>Genome sequence of Mucilaginibacter jinjuensis strain KACC 16571.</title>
        <authorList>
            <person name="Kim S."/>
            <person name="Heo J."/>
            <person name="Kwon S.-W."/>
        </authorList>
    </citation>
    <scope>NUCLEOTIDE SEQUENCE [LARGE SCALE GENOMIC DNA]</scope>
    <source>
        <strain evidence="1 2">KACC 16571</strain>
    </source>
</reference>
<dbReference type="EMBL" id="CP117167">
    <property type="protein sequence ID" value="WCT13800.1"/>
    <property type="molecule type" value="Genomic_DNA"/>
</dbReference>
<protein>
    <submittedName>
        <fullName evidence="1">RteC domain-containing protein</fullName>
    </submittedName>
</protein>
<dbReference type="RefSeq" id="WP_273632107.1">
    <property type="nucleotide sequence ID" value="NZ_CP117167.1"/>
</dbReference>
<keyword evidence="2" id="KW-1185">Reference proteome</keyword>
<dbReference type="Proteomes" id="UP001216139">
    <property type="component" value="Chromosome"/>
</dbReference>
<accession>A0ABY7TBA9</accession>
<evidence type="ECO:0000313" key="2">
    <source>
        <dbReference type="Proteomes" id="UP001216139"/>
    </source>
</evidence>
<name>A0ABY7TBA9_9SPHI</name>